<feature type="region of interest" description="Disordered" evidence="1">
    <location>
        <begin position="379"/>
        <end position="399"/>
    </location>
</feature>
<dbReference type="PANTHER" id="PTHR34473">
    <property type="entry name" value="UPF0699 TRANSMEMBRANE PROTEIN YDBS"/>
    <property type="match status" value="1"/>
</dbReference>
<feature type="transmembrane region" description="Helical" evidence="2">
    <location>
        <begin position="137"/>
        <end position="156"/>
    </location>
</feature>
<keyword evidence="2" id="KW-0812">Transmembrane</keyword>
<keyword evidence="2" id="KW-1133">Transmembrane helix</keyword>
<keyword evidence="5" id="KW-1185">Reference proteome</keyword>
<evidence type="ECO:0000256" key="2">
    <source>
        <dbReference type="SAM" id="Phobius"/>
    </source>
</evidence>
<evidence type="ECO:0000313" key="5">
    <source>
        <dbReference type="Proteomes" id="UP001054811"/>
    </source>
</evidence>
<proteinExistence type="predicted"/>
<dbReference type="Pfam" id="PF03703">
    <property type="entry name" value="bPH_2"/>
    <property type="match status" value="1"/>
</dbReference>
<accession>A0ABY5NH76</accession>
<feature type="region of interest" description="Disordered" evidence="1">
    <location>
        <begin position="263"/>
        <end position="286"/>
    </location>
</feature>
<evidence type="ECO:0000313" key="4">
    <source>
        <dbReference type="EMBL" id="UUT34510.1"/>
    </source>
</evidence>
<protein>
    <submittedName>
        <fullName evidence="4">PH domain-containing protein</fullName>
    </submittedName>
</protein>
<feature type="compositionally biased region" description="Basic residues" evidence="1">
    <location>
        <begin position="263"/>
        <end position="276"/>
    </location>
</feature>
<feature type="domain" description="YdbS-like PH" evidence="3">
    <location>
        <begin position="165"/>
        <end position="247"/>
    </location>
</feature>
<feature type="transmembrane region" description="Helical" evidence="2">
    <location>
        <begin position="109"/>
        <end position="131"/>
    </location>
</feature>
<dbReference type="EMBL" id="CP091139">
    <property type="protein sequence ID" value="UUT34510.1"/>
    <property type="molecule type" value="Genomic_DNA"/>
</dbReference>
<evidence type="ECO:0000259" key="3">
    <source>
        <dbReference type="Pfam" id="PF03703"/>
    </source>
</evidence>
<dbReference type="InterPro" id="IPR005182">
    <property type="entry name" value="YdbS-like_PH"/>
</dbReference>
<reference evidence="4" key="1">
    <citation type="submission" date="2022-01" db="EMBL/GenBank/DDBJ databases">
        <title>Microbacterium eymi and Microbacterium rhizovicinus sp. nov., isolated from the rhizospheric soil of Elymus tsukushiensis, a plant native to the Dokdo Islands, Republic of Korea.</title>
        <authorList>
            <person name="Hwang Y.J."/>
        </authorList>
    </citation>
    <scope>NUCLEOTIDE SEQUENCE</scope>
    <source>
        <strain evidence="4">KUDC0405</strain>
    </source>
</reference>
<keyword evidence="2" id="KW-0472">Membrane</keyword>
<feature type="compositionally biased region" description="Low complexity" evidence="1">
    <location>
        <begin position="277"/>
        <end position="286"/>
    </location>
</feature>
<dbReference type="RefSeq" id="WP_259611035.1">
    <property type="nucleotide sequence ID" value="NZ_CP091139.2"/>
</dbReference>
<dbReference type="Proteomes" id="UP001054811">
    <property type="component" value="Chromosome"/>
</dbReference>
<organism evidence="4 5">
    <name type="scientific">Microbacterium elymi</name>
    <dbReference type="NCBI Taxonomy" id="2909587"/>
    <lineage>
        <taxon>Bacteria</taxon>
        <taxon>Bacillati</taxon>
        <taxon>Actinomycetota</taxon>
        <taxon>Actinomycetes</taxon>
        <taxon>Micrococcales</taxon>
        <taxon>Microbacteriaceae</taxon>
        <taxon>Microbacterium</taxon>
    </lineage>
</organism>
<dbReference type="PANTHER" id="PTHR34473:SF3">
    <property type="entry name" value="TRANSMEMBRANE PROTEIN-RELATED"/>
    <property type="match status" value="1"/>
</dbReference>
<name>A0ABY5NH76_9MICO</name>
<evidence type="ECO:0000256" key="1">
    <source>
        <dbReference type="SAM" id="MobiDB-lite"/>
    </source>
</evidence>
<gene>
    <name evidence="4" type="ORF">L2X98_28620</name>
</gene>
<sequence>MQGVNLTRPMLARLCGMAKLEVVGAGSDANVKLDYLSTSNAEAVRGDILRLASGRKLAEARARGAAPPAGSRVAAAASVVTDAVNSLVLGAEEPVAEPASVVSIPVVRLILAHLFGGRTLVLLALIAIAVWGSIVGTPWILFTIVPMFLAFGAVLMRSITKSLRYSIAPTPDGVRITYGLFTTVTETLPPGRIHAVEISQPLMWRAFGWWAVRVNRMSGKSANSGQTDQFSEVLPVGDRADVERVLRLVMPGMPEQAVAARVRARHPRPRRGRPVHQHAAPRADPAAAVVAAQRLPPGRGRTAACAAGWCGATWASSRSRGCRASGLHQGPLARALGAAKVHAHTIPGRVSGQLGAVDRDAAVALFARAEAAAVAAGATDRSHRWAGEDPATPGGGGRL</sequence>